<dbReference type="AlphaFoldDB" id="A0A1Z5JRU6"/>
<dbReference type="Pfam" id="PF00225">
    <property type="entry name" value="Kinesin"/>
    <property type="match status" value="1"/>
</dbReference>
<keyword evidence="3 5" id="KW-0067">ATP-binding</keyword>
<dbReference type="GO" id="GO:0016887">
    <property type="term" value="F:ATP hydrolysis activity"/>
    <property type="evidence" value="ECO:0007669"/>
    <property type="project" value="TreeGrafter"/>
</dbReference>
<dbReference type="SUPFAM" id="SSF52540">
    <property type="entry name" value="P-loop containing nucleoside triphosphate hydrolases"/>
    <property type="match status" value="1"/>
</dbReference>
<dbReference type="GO" id="GO:0005634">
    <property type="term" value="C:nucleus"/>
    <property type="evidence" value="ECO:0007669"/>
    <property type="project" value="TreeGrafter"/>
</dbReference>
<evidence type="ECO:0000256" key="6">
    <source>
        <dbReference type="SAM" id="Coils"/>
    </source>
</evidence>
<evidence type="ECO:0000256" key="4">
    <source>
        <dbReference type="ARBA" id="ARBA00023175"/>
    </source>
</evidence>
<dbReference type="GO" id="GO:0008017">
    <property type="term" value="F:microtubule binding"/>
    <property type="evidence" value="ECO:0007669"/>
    <property type="project" value="InterPro"/>
</dbReference>
<feature type="binding site" evidence="5">
    <location>
        <begin position="128"/>
        <end position="135"/>
    </location>
    <ligand>
        <name>ATP</name>
        <dbReference type="ChEBI" id="CHEBI:30616"/>
    </ligand>
</feature>
<protein>
    <recommendedName>
        <fullName evidence="8">Kinesin motor domain-containing protein</fullName>
    </recommendedName>
</protein>
<evidence type="ECO:0000313" key="10">
    <source>
        <dbReference type="Proteomes" id="UP000198406"/>
    </source>
</evidence>
<dbReference type="GO" id="GO:0005874">
    <property type="term" value="C:microtubule"/>
    <property type="evidence" value="ECO:0007669"/>
    <property type="project" value="UniProtKB-KW"/>
</dbReference>
<dbReference type="PROSITE" id="PS50067">
    <property type="entry name" value="KINESIN_MOTOR_2"/>
    <property type="match status" value="1"/>
</dbReference>
<dbReference type="SMART" id="SM00129">
    <property type="entry name" value="KISc"/>
    <property type="match status" value="1"/>
</dbReference>
<evidence type="ECO:0000256" key="7">
    <source>
        <dbReference type="SAM" id="MobiDB-lite"/>
    </source>
</evidence>
<reference evidence="9 10" key="1">
    <citation type="journal article" date="2015" name="Plant Cell">
        <title>Oil accumulation by the oleaginous diatom Fistulifera solaris as revealed by the genome and transcriptome.</title>
        <authorList>
            <person name="Tanaka T."/>
            <person name="Maeda Y."/>
            <person name="Veluchamy A."/>
            <person name="Tanaka M."/>
            <person name="Abida H."/>
            <person name="Marechal E."/>
            <person name="Bowler C."/>
            <person name="Muto M."/>
            <person name="Sunaga Y."/>
            <person name="Tanaka M."/>
            <person name="Yoshino T."/>
            <person name="Taniguchi T."/>
            <person name="Fukuda Y."/>
            <person name="Nemoto M."/>
            <person name="Matsumoto M."/>
            <person name="Wong P.S."/>
            <person name="Aburatani S."/>
            <person name="Fujibuchi W."/>
        </authorList>
    </citation>
    <scope>NUCLEOTIDE SEQUENCE [LARGE SCALE GENOMIC DNA]</scope>
    <source>
        <strain evidence="9 10">JPCC DA0580</strain>
    </source>
</reference>
<feature type="domain" description="Kinesin motor" evidence="8">
    <location>
        <begin position="18"/>
        <end position="207"/>
    </location>
</feature>
<dbReference type="InterPro" id="IPR036961">
    <property type="entry name" value="Kinesin_motor_dom_sf"/>
</dbReference>
<evidence type="ECO:0000256" key="3">
    <source>
        <dbReference type="ARBA" id="ARBA00022840"/>
    </source>
</evidence>
<dbReference type="InterPro" id="IPR027640">
    <property type="entry name" value="Kinesin-like_fam"/>
</dbReference>
<dbReference type="PANTHER" id="PTHR24115">
    <property type="entry name" value="KINESIN-RELATED"/>
    <property type="match status" value="1"/>
</dbReference>
<name>A0A1Z5JRU6_FISSO</name>
<dbReference type="Proteomes" id="UP000198406">
    <property type="component" value="Unassembled WGS sequence"/>
</dbReference>
<keyword evidence="2 5" id="KW-0547">Nucleotide-binding</keyword>
<dbReference type="GO" id="GO:0003777">
    <property type="term" value="F:microtubule motor activity"/>
    <property type="evidence" value="ECO:0007669"/>
    <property type="project" value="InterPro"/>
</dbReference>
<evidence type="ECO:0000313" key="9">
    <source>
        <dbReference type="EMBL" id="GAX16616.1"/>
    </source>
</evidence>
<dbReference type="InterPro" id="IPR001752">
    <property type="entry name" value="Kinesin_motor_dom"/>
</dbReference>
<proteinExistence type="inferred from homology"/>
<dbReference type="GO" id="GO:0007018">
    <property type="term" value="P:microtubule-based movement"/>
    <property type="evidence" value="ECO:0007669"/>
    <property type="project" value="InterPro"/>
</dbReference>
<keyword evidence="6" id="KW-0175">Coiled coil</keyword>
<feature type="region of interest" description="Disordered" evidence="7">
    <location>
        <begin position="440"/>
        <end position="484"/>
    </location>
</feature>
<feature type="region of interest" description="Disordered" evidence="7">
    <location>
        <begin position="698"/>
        <end position="721"/>
    </location>
</feature>
<dbReference type="Gene3D" id="3.40.850.10">
    <property type="entry name" value="Kinesin motor domain"/>
    <property type="match status" value="1"/>
</dbReference>
<keyword evidence="1" id="KW-0493">Microtubule</keyword>
<dbReference type="InterPro" id="IPR027417">
    <property type="entry name" value="P-loop_NTPase"/>
</dbReference>
<dbReference type="InParanoid" id="A0A1Z5JRU6"/>
<evidence type="ECO:0000259" key="8">
    <source>
        <dbReference type="PROSITE" id="PS50067"/>
    </source>
</evidence>
<dbReference type="EMBL" id="BDSP01000107">
    <property type="protein sequence ID" value="GAX16616.1"/>
    <property type="molecule type" value="Genomic_DNA"/>
</dbReference>
<evidence type="ECO:0000256" key="2">
    <source>
        <dbReference type="ARBA" id="ARBA00022741"/>
    </source>
</evidence>
<dbReference type="PANTHER" id="PTHR24115:SF1008">
    <property type="entry name" value="KINESIN-LIKE PROTEIN SUBITO"/>
    <property type="match status" value="1"/>
</dbReference>
<comment type="caution">
    <text evidence="9">The sequence shown here is derived from an EMBL/GenBank/DDBJ whole genome shotgun (WGS) entry which is preliminary data.</text>
</comment>
<gene>
    <name evidence="9" type="ORF">FisN_7Lh352</name>
</gene>
<dbReference type="OrthoDB" id="47128at2759"/>
<comment type="similarity">
    <text evidence="5">Belongs to the TRAFAC class myosin-kinesin ATPase superfamily. Kinesin family.</text>
</comment>
<evidence type="ECO:0000256" key="5">
    <source>
        <dbReference type="PROSITE-ProRule" id="PRU00283"/>
    </source>
</evidence>
<dbReference type="GO" id="GO:0005871">
    <property type="term" value="C:kinesin complex"/>
    <property type="evidence" value="ECO:0007669"/>
    <property type="project" value="TreeGrafter"/>
</dbReference>
<feature type="compositionally biased region" description="Basic and acidic residues" evidence="7">
    <location>
        <begin position="445"/>
        <end position="470"/>
    </location>
</feature>
<keyword evidence="10" id="KW-1185">Reference proteome</keyword>
<accession>A0A1Z5JRU6</accession>
<sequence length="721" mass="81041">MCSLSDQISQNSSQIPVSVRTVLRVRPFLKRERDDAEVLKPIDTSTVVMGPQPAVQMLSPSSALVKQTIDPENNHDEDFSFDLVLRSTSTQEDMYFAFGSNMAQQAMEPLKASKDHDNIQTSLIISMGLSNSGKTFSCWGDHCLGTQKLPQDGMLPRILDSLFAQSAHFVEKKQGLSFGVEISVVQVGNRDGVINDLLKSSSRRSIRSTISSFSRNRNVDSPFQSHNSVMIEQDPISLECRLKNQQRKLCLSWEDARLALKKAVKIRHNNARPGHVLVQTRPVMVNRSLKVVEKGGMIAILEMESLINGKKIKAGRIKDTIPNRTDAYGSVMQCLRVALDNQNDPNNAKNVPFVQHKVTMLLQSIFLPENTDSIDVTVLVTAYPGDRDYIEKKELLRDMQLLRQKVRTNYVITEMASSKSMKSDFEANCAYDCTSRNQTSRLRKHSNDFSDGGGRKTEKEKALNERKSPEKLSSNVGATKSKKTPDLDVMFKRCDRSGEDIVPLPPPPVAPGYRPRSALFQQNRSEPRLLSPRRMSVCKASAPVEETISFSEANLALVDFPGVVVPKSLMPTKNLKEEQEAGDDEGYISFVEDHGDGYQVREMAPIAFSTCDSVQISGRAFKSRDTLLGKRVEFLSKENEYLRAENESIKRELVYLKQELENRFSMESRWKASNSLRKAHAEENHTFGRYKQPSYLIPFGSGSTRSHTKEPSVSDISNRYP</sequence>
<organism evidence="9 10">
    <name type="scientific">Fistulifera solaris</name>
    <name type="common">Oleaginous diatom</name>
    <dbReference type="NCBI Taxonomy" id="1519565"/>
    <lineage>
        <taxon>Eukaryota</taxon>
        <taxon>Sar</taxon>
        <taxon>Stramenopiles</taxon>
        <taxon>Ochrophyta</taxon>
        <taxon>Bacillariophyta</taxon>
        <taxon>Bacillariophyceae</taxon>
        <taxon>Bacillariophycidae</taxon>
        <taxon>Naviculales</taxon>
        <taxon>Naviculaceae</taxon>
        <taxon>Fistulifera</taxon>
    </lineage>
</organism>
<keyword evidence="4 5" id="KW-0505">Motor protein</keyword>
<feature type="coiled-coil region" evidence="6">
    <location>
        <begin position="632"/>
        <end position="659"/>
    </location>
</feature>
<dbReference type="GO" id="GO:0005524">
    <property type="term" value="F:ATP binding"/>
    <property type="evidence" value="ECO:0007669"/>
    <property type="project" value="UniProtKB-UniRule"/>
</dbReference>
<evidence type="ECO:0000256" key="1">
    <source>
        <dbReference type="ARBA" id="ARBA00022701"/>
    </source>
</evidence>